<gene>
    <name evidence="1" type="ORF">SCF082_LOCUS14868</name>
</gene>
<keyword evidence="2" id="KW-1185">Reference proteome</keyword>
<dbReference type="Proteomes" id="UP001642464">
    <property type="component" value="Unassembled WGS sequence"/>
</dbReference>
<feature type="non-terminal residue" evidence="1">
    <location>
        <position position="103"/>
    </location>
</feature>
<evidence type="ECO:0000313" key="2">
    <source>
        <dbReference type="Proteomes" id="UP001642464"/>
    </source>
</evidence>
<organism evidence="1 2">
    <name type="scientific">Durusdinium trenchii</name>
    <dbReference type="NCBI Taxonomy" id="1381693"/>
    <lineage>
        <taxon>Eukaryota</taxon>
        <taxon>Sar</taxon>
        <taxon>Alveolata</taxon>
        <taxon>Dinophyceae</taxon>
        <taxon>Suessiales</taxon>
        <taxon>Symbiodiniaceae</taxon>
        <taxon>Durusdinium</taxon>
    </lineage>
</organism>
<evidence type="ECO:0000313" key="1">
    <source>
        <dbReference type="EMBL" id="CAK9020330.1"/>
    </source>
</evidence>
<proteinExistence type="predicted"/>
<reference evidence="1 2" key="1">
    <citation type="submission" date="2024-02" db="EMBL/GenBank/DDBJ databases">
        <authorList>
            <person name="Chen Y."/>
            <person name="Shah S."/>
            <person name="Dougan E. K."/>
            <person name="Thang M."/>
            <person name="Chan C."/>
        </authorList>
    </citation>
    <scope>NUCLEOTIDE SEQUENCE [LARGE SCALE GENOMIC DNA]</scope>
</reference>
<dbReference type="EMBL" id="CAXAMM010009432">
    <property type="protein sequence ID" value="CAK9020330.1"/>
    <property type="molecule type" value="Genomic_DNA"/>
</dbReference>
<accession>A0ABP0K1K7</accession>
<protein>
    <submittedName>
        <fullName evidence="1">Light-harvesting protein</fullName>
    </submittedName>
</protein>
<comment type="caution">
    <text evidence="1">The sequence shown here is derived from an EMBL/GenBank/DDBJ whole genome shotgun (WGS) entry which is preliminary data.</text>
</comment>
<name>A0ABP0K1K7_9DINO</name>
<sequence>MASSARSVVAAAGVGALVAGTSFVSAPVTSNLRATAAKSAASAPHPEAAASRTASLAVAGTAFAALTASGRKAFGSSIKPQLVRRGAFENELGVQAPVGFWDP</sequence>